<dbReference type="InterPro" id="IPR011767">
    <property type="entry name" value="GLR_AS"/>
</dbReference>
<dbReference type="PANTHER" id="PTHR45288">
    <property type="entry name" value="THIOREDOXIN FAMILY PROTEIN"/>
    <property type="match status" value="1"/>
</dbReference>
<dbReference type="SUPFAM" id="SSF52833">
    <property type="entry name" value="Thioredoxin-like"/>
    <property type="match status" value="1"/>
</dbReference>
<dbReference type="PANTHER" id="PTHR45288:SF2">
    <property type="entry name" value="THIOREDOXIN FAMILY PROTEIN"/>
    <property type="match status" value="1"/>
</dbReference>
<evidence type="ECO:0000313" key="3">
    <source>
        <dbReference type="Proteomes" id="UP000254266"/>
    </source>
</evidence>
<proteinExistence type="predicted"/>
<dbReference type="EMBL" id="QFXC01000011">
    <property type="protein sequence ID" value="RDH82443.1"/>
    <property type="molecule type" value="Genomic_DNA"/>
</dbReference>
<dbReference type="PROSITE" id="PS50404">
    <property type="entry name" value="GST_NTER"/>
    <property type="match status" value="1"/>
</dbReference>
<dbReference type="InterPro" id="IPR004045">
    <property type="entry name" value="Glutathione_S-Trfase_N"/>
</dbReference>
<dbReference type="Gene3D" id="3.40.30.10">
    <property type="entry name" value="Glutaredoxin"/>
    <property type="match status" value="1"/>
</dbReference>
<accession>A0A370DC36</accession>
<reference evidence="2 3" key="1">
    <citation type="journal article" date="2018" name="ISME J.">
        <title>Endosymbiont genomes yield clues of tubeworm success.</title>
        <authorList>
            <person name="Li Y."/>
            <person name="Liles M.R."/>
            <person name="Halanych K.M."/>
        </authorList>
    </citation>
    <scope>NUCLEOTIDE SEQUENCE [LARGE SCALE GENOMIC DNA]</scope>
    <source>
        <strain evidence="2">A1464</strain>
    </source>
</reference>
<gene>
    <name evidence="2" type="ORF">DIZ80_09120</name>
</gene>
<dbReference type="Proteomes" id="UP000254266">
    <property type="component" value="Unassembled WGS sequence"/>
</dbReference>
<sequence>MLLKLLRNGLGNLVILISFFIPIKKIKRSDEDQKCVNDTTNEMSLYQFHACPFCLKTRRALKKLKIQVQVRDALKNPHRADLLAGGGKIKVPCLRIDSGDEITWMYESNDIINYLEQRFGEESTPCNKFNYQSSTD</sequence>
<dbReference type="PROSITE" id="PS51354">
    <property type="entry name" value="GLUTAREDOXIN_2"/>
    <property type="match status" value="1"/>
</dbReference>
<keyword evidence="3" id="KW-1185">Reference proteome</keyword>
<comment type="caution">
    <text evidence="2">The sequence shown here is derived from an EMBL/GenBank/DDBJ whole genome shotgun (WGS) entry which is preliminary data.</text>
</comment>
<dbReference type="CDD" id="cd00570">
    <property type="entry name" value="GST_N_family"/>
    <property type="match status" value="1"/>
</dbReference>
<dbReference type="PROSITE" id="PS00195">
    <property type="entry name" value="GLUTAREDOXIN_1"/>
    <property type="match status" value="1"/>
</dbReference>
<name>A0A370DC36_9GAMM</name>
<protein>
    <submittedName>
        <fullName evidence="2">Glutaredoxin</fullName>
    </submittedName>
</protein>
<evidence type="ECO:0000313" key="2">
    <source>
        <dbReference type="EMBL" id="RDH82443.1"/>
    </source>
</evidence>
<dbReference type="InterPro" id="IPR036249">
    <property type="entry name" value="Thioredoxin-like_sf"/>
</dbReference>
<feature type="domain" description="GST N-terminal" evidence="1">
    <location>
        <begin position="41"/>
        <end position="123"/>
    </location>
</feature>
<dbReference type="Pfam" id="PF13417">
    <property type="entry name" value="GST_N_3"/>
    <property type="match status" value="1"/>
</dbReference>
<evidence type="ECO:0000259" key="1">
    <source>
        <dbReference type="PROSITE" id="PS50404"/>
    </source>
</evidence>
<dbReference type="AlphaFoldDB" id="A0A370DC36"/>
<organism evidence="2 3">
    <name type="scientific">endosymbiont of Galathealinum brachiosum</name>
    <dbReference type="NCBI Taxonomy" id="2200906"/>
    <lineage>
        <taxon>Bacteria</taxon>
        <taxon>Pseudomonadati</taxon>
        <taxon>Pseudomonadota</taxon>
        <taxon>Gammaproteobacteria</taxon>
        <taxon>sulfur-oxidizing symbionts</taxon>
    </lineage>
</organism>